<sequence length="391" mass="42982">MLAKHTLSASKGVSKQESPIDLWTTVGMPNYPHWPIEVQVIFEGFYDSEKEMDWITVDASVNLIFRFGWSWRHKACPSDTLISPHQTSVPLVCHHPSRGPDHSSSAVSSALSDCRFCPLDVIEQAKWITSGSRLSSGQLELRVTSVERRCPKRRDTIRTSNPSNSGFASTNSTTDRDHLMSDSTMSKNKQGLSGASYPVHYMTAPLPLSESVLYIAITEFTFLLLQVPLISFNHFSSLPVYTNCGWAWTTACLPSPRPQTRGGAPVPNGSGIENGSHETASTTDSLATSTSDFPLGTACSSDEVSSLTSQASGATSGRVEWRRVRFPRASDALDEYNRWPSLKFRVVWHGEATRSEPSEPTVPIPIRNGPLINEVKDSRASVVKCTLALHD</sequence>
<dbReference type="WBParaSite" id="ECPE_0001577801-mRNA-1">
    <property type="protein sequence ID" value="ECPE_0001577801-mRNA-1"/>
    <property type="gene ID" value="ECPE_0001577801"/>
</dbReference>
<protein>
    <submittedName>
        <fullName evidence="2 4">Uncharacterized protein</fullName>
    </submittedName>
</protein>
<accession>A0A183B953</accession>
<gene>
    <name evidence="2" type="ORF">ECPE_LOCUS15738</name>
</gene>
<feature type="region of interest" description="Disordered" evidence="1">
    <location>
        <begin position="152"/>
        <end position="187"/>
    </location>
</feature>
<proteinExistence type="predicted"/>
<feature type="compositionally biased region" description="Polar residues" evidence="1">
    <location>
        <begin position="158"/>
        <end position="173"/>
    </location>
</feature>
<name>A0A183B953_9TREM</name>
<dbReference type="AlphaFoldDB" id="A0A183B953"/>
<dbReference type="OrthoDB" id="166746at2759"/>
<evidence type="ECO:0000313" key="4">
    <source>
        <dbReference type="WBParaSite" id="ECPE_0001577801-mRNA-1"/>
    </source>
</evidence>
<keyword evidence="3" id="KW-1185">Reference proteome</keyword>
<organism evidence="4">
    <name type="scientific">Echinostoma caproni</name>
    <dbReference type="NCBI Taxonomy" id="27848"/>
    <lineage>
        <taxon>Eukaryota</taxon>
        <taxon>Metazoa</taxon>
        <taxon>Spiralia</taxon>
        <taxon>Lophotrochozoa</taxon>
        <taxon>Platyhelminthes</taxon>
        <taxon>Trematoda</taxon>
        <taxon>Digenea</taxon>
        <taxon>Plagiorchiida</taxon>
        <taxon>Echinostomata</taxon>
        <taxon>Echinostomatoidea</taxon>
        <taxon>Echinostomatidae</taxon>
        <taxon>Echinostoma</taxon>
    </lineage>
</organism>
<dbReference type="EMBL" id="UZAN01061609">
    <property type="protein sequence ID" value="VDP93010.1"/>
    <property type="molecule type" value="Genomic_DNA"/>
</dbReference>
<evidence type="ECO:0000313" key="3">
    <source>
        <dbReference type="Proteomes" id="UP000272942"/>
    </source>
</evidence>
<evidence type="ECO:0000256" key="1">
    <source>
        <dbReference type="SAM" id="MobiDB-lite"/>
    </source>
</evidence>
<evidence type="ECO:0000313" key="2">
    <source>
        <dbReference type="EMBL" id="VDP93010.1"/>
    </source>
</evidence>
<reference evidence="2 3" key="2">
    <citation type="submission" date="2018-11" db="EMBL/GenBank/DDBJ databases">
        <authorList>
            <consortium name="Pathogen Informatics"/>
        </authorList>
    </citation>
    <scope>NUCLEOTIDE SEQUENCE [LARGE SCALE GENOMIC DNA]</scope>
    <source>
        <strain evidence="2 3">Egypt</strain>
    </source>
</reference>
<feature type="region of interest" description="Disordered" evidence="1">
    <location>
        <begin position="257"/>
        <end position="287"/>
    </location>
</feature>
<dbReference type="Proteomes" id="UP000272942">
    <property type="component" value="Unassembled WGS sequence"/>
</dbReference>
<reference evidence="4" key="1">
    <citation type="submission" date="2016-06" db="UniProtKB">
        <authorList>
            <consortium name="WormBaseParasite"/>
        </authorList>
    </citation>
    <scope>IDENTIFICATION</scope>
</reference>